<evidence type="ECO:0000259" key="7">
    <source>
        <dbReference type="Pfam" id="PF00520"/>
    </source>
</evidence>
<feature type="non-terminal residue" evidence="8">
    <location>
        <position position="441"/>
    </location>
</feature>
<proteinExistence type="predicted"/>
<feature type="region of interest" description="Disordered" evidence="5">
    <location>
        <begin position="33"/>
        <end position="103"/>
    </location>
</feature>
<name>A0ABP0PD43_9DINO</name>
<feature type="domain" description="Ion transport" evidence="7">
    <location>
        <begin position="160"/>
        <end position="409"/>
    </location>
</feature>
<dbReference type="InterPro" id="IPR027359">
    <property type="entry name" value="Volt_channel_dom_sf"/>
</dbReference>
<dbReference type="Gene3D" id="1.20.120.350">
    <property type="entry name" value="Voltage-gated potassium channels. Chain C"/>
    <property type="match status" value="1"/>
</dbReference>
<dbReference type="SUPFAM" id="SSF81324">
    <property type="entry name" value="Voltage-gated potassium channels"/>
    <property type="match status" value="1"/>
</dbReference>
<comment type="caution">
    <text evidence="8">The sequence shown here is derived from an EMBL/GenBank/DDBJ whole genome shotgun (WGS) entry which is preliminary data.</text>
</comment>
<dbReference type="Gene3D" id="1.10.287.70">
    <property type="match status" value="1"/>
</dbReference>
<feature type="transmembrane region" description="Helical" evidence="6">
    <location>
        <begin position="389"/>
        <end position="408"/>
    </location>
</feature>
<feature type="compositionally biased region" description="Low complexity" evidence="5">
    <location>
        <begin position="75"/>
        <end position="96"/>
    </location>
</feature>
<feature type="transmembrane region" description="Helical" evidence="6">
    <location>
        <begin position="244"/>
        <end position="262"/>
    </location>
</feature>
<dbReference type="EMBL" id="CAXAMM010034836">
    <property type="protein sequence ID" value="CAK9073432.1"/>
    <property type="molecule type" value="Genomic_DNA"/>
</dbReference>
<feature type="non-terminal residue" evidence="8">
    <location>
        <position position="1"/>
    </location>
</feature>
<evidence type="ECO:0000313" key="8">
    <source>
        <dbReference type="EMBL" id="CAK9073432.1"/>
    </source>
</evidence>
<protein>
    <recommendedName>
        <fullName evidence="7">Ion transport domain-containing protein</fullName>
    </recommendedName>
</protein>
<evidence type="ECO:0000256" key="1">
    <source>
        <dbReference type="ARBA" id="ARBA00004141"/>
    </source>
</evidence>
<evidence type="ECO:0000256" key="2">
    <source>
        <dbReference type="ARBA" id="ARBA00022692"/>
    </source>
</evidence>
<feature type="transmembrane region" description="Helical" evidence="6">
    <location>
        <begin position="210"/>
        <end position="232"/>
    </location>
</feature>
<keyword evidence="9" id="KW-1185">Reference proteome</keyword>
<gene>
    <name evidence="8" type="ORF">SCF082_LOCUS35957</name>
</gene>
<dbReference type="Proteomes" id="UP001642464">
    <property type="component" value="Unassembled WGS sequence"/>
</dbReference>
<feature type="transmembrane region" description="Helical" evidence="6">
    <location>
        <begin position="349"/>
        <end position="369"/>
    </location>
</feature>
<evidence type="ECO:0000256" key="6">
    <source>
        <dbReference type="SAM" id="Phobius"/>
    </source>
</evidence>
<evidence type="ECO:0000313" key="9">
    <source>
        <dbReference type="Proteomes" id="UP001642464"/>
    </source>
</evidence>
<keyword evidence="4 6" id="KW-0472">Membrane</keyword>
<comment type="subcellular location">
    <subcellularLocation>
        <location evidence="1">Membrane</location>
        <topology evidence="1">Multi-pass membrane protein</topology>
    </subcellularLocation>
</comment>
<reference evidence="8 9" key="1">
    <citation type="submission" date="2024-02" db="EMBL/GenBank/DDBJ databases">
        <authorList>
            <person name="Chen Y."/>
            <person name="Shah S."/>
            <person name="Dougan E. K."/>
            <person name="Thang M."/>
            <person name="Chan C."/>
        </authorList>
    </citation>
    <scope>NUCLEOTIDE SEQUENCE [LARGE SCALE GENOMIC DNA]</scope>
</reference>
<evidence type="ECO:0000256" key="4">
    <source>
        <dbReference type="ARBA" id="ARBA00023136"/>
    </source>
</evidence>
<dbReference type="InterPro" id="IPR005821">
    <property type="entry name" value="Ion_trans_dom"/>
</dbReference>
<feature type="transmembrane region" description="Helical" evidence="6">
    <location>
        <begin position="160"/>
        <end position="180"/>
    </location>
</feature>
<organism evidence="8 9">
    <name type="scientific">Durusdinium trenchii</name>
    <dbReference type="NCBI Taxonomy" id="1381693"/>
    <lineage>
        <taxon>Eukaryota</taxon>
        <taxon>Sar</taxon>
        <taxon>Alveolata</taxon>
        <taxon>Dinophyceae</taxon>
        <taxon>Suessiales</taxon>
        <taxon>Symbiodiniaceae</taxon>
        <taxon>Durusdinium</taxon>
    </lineage>
</organism>
<evidence type="ECO:0000256" key="3">
    <source>
        <dbReference type="ARBA" id="ARBA00022989"/>
    </source>
</evidence>
<sequence length="441" mass="49908">ENESIQMESEEDAVSARRVEKLGEFIVRKSLMPMQPLERGSGSSAGTRASRMRNSHLRFADVVPERPEEAKAAKAKGASPRTSQRSSISSVSSDARQALRHGAGRRTMFFDKSPEEMEAMFQEALNQEAEQEEVIVPGEDPARSRRTCRAQLQMIIETDIFEMFISLLILGNVVVMAAAVQYRGLDIGFSIAYPGRNQPASDGWPGAESVLNFFDVAFTLVFFAEMVLRLFVYDISFFKLALNWLDFTVVVFSFIELLAASIPGSSTVLRLVRLAKLARGLRVVRMARIMDSLNLLLKNIGASVSMLLWSMLLLAVIQCTAGMFVGYLVMDFLEKEGTPDDVRRQIYRYYGTFTYTILTMFEEVIFANWPIPCRLLVDYVDEWFSLYFIIYRCVVGFCVLNVIGAVFVQQTMKVAADDHELFMQQQTRNAEAYARKIKDVF</sequence>
<evidence type="ECO:0000256" key="5">
    <source>
        <dbReference type="SAM" id="MobiDB-lite"/>
    </source>
</evidence>
<dbReference type="PANTHER" id="PTHR46726">
    <property type="entry name" value="TWO PORE CHANNEL 3"/>
    <property type="match status" value="1"/>
</dbReference>
<feature type="compositionally biased region" description="Basic and acidic residues" evidence="5">
    <location>
        <begin position="63"/>
        <end position="72"/>
    </location>
</feature>
<dbReference type="Pfam" id="PF00520">
    <property type="entry name" value="Ion_trans"/>
    <property type="match status" value="1"/>
</dbReference>
<feature type="transmembrane region" description="Helical" evidence="6">
    <location>
        <begin position="306"/>
        <end position="329"/>
    </location>
</feature>
<keyword evidence="3 6" id="KW-1133">Transmembrane helix</keyword>
<dbReference type="PANTHER" id="PTHR46726:SF1">
    <property type="entry name" value="TWO-PORE CALCIUM CHANNEL 3"/>
    <property type="match status" value="1"/>
</dbReference>
<keyword evidence="2 6" id="KW-0812">Transmembrane</keyword>
<feature type="compositionally biased region" description="Low complexity" evidence="5">
    <location>
        <begin position="39"/>
        <end position="49"/>
    </location>
</feature>
<accession>A0ABP0PD43</accession>